<proteinExistence type="predicted"/>
<gene>
    <name evidence="2" type="ORF">S03H2_08666</name>
</gene>
<dbReference type="AlphaFoldDB" id="X1DEF8"/>
<accession>X1DEF8</accession>
<evidence type="ECO:0000313" key="2">
    <source>
        <dbReference type="EMBL" id="GAH19176.1"/>
    </source>
</evidence>
<reference evidence="2" key="1">
    <citation type="journal article" date="2014" name="Front. Microbiol.">
        <title>High frequency of phylogenetically diverse reductive dehalogenase-homologous genes in deep subseafloor sedimentary metagenomes.</title>
        <authorList>
            <person name="Kawai M."/>
            <person name="Futagami T."/>
            <person name="Toyoda A."/>
            <person name="Takaki Y."/>
            <person name="Nishi S."/>
            <person name="Hori S."/>
            <person name="Arai W."/>
            <person name="Tsubouchi T."/>
            <person name="Morono Y."/>
            <person name="Uchiyama I."/>
            <person name="Ito T."/>
            <person name="Fujiyama A."/>
            <person name="Inagaki F."/>
            <person name="Takami H."/>
        </authorList>
    </citation>
    <scope>NUCLEOTIDE SEQUENCE</scope>
    <source>
        <strain evidence="2">Expedition CK06-06</strain>
    </source>
</reference>
<keyword evidence="1" id="KW-0812">Transmembrane</keyword>
<sequence length="81" mass="9178">DKKILKLSQEFICATPGAFIEDSAPQKNAGKQLSTKIFCGTGFCKRRDKQKTKKVNKILTKILPGEFIIFIITTFNKLSWL</sequence>
<feature type="transmembrane region" description="Helical" evidence="1">
    <location>
        <begin position="55"/>
        <end position="75"/>
    </location>
</feature>
<protein>
    <submittedName>
        <fullName evidence="2">Uncharacterized protein</fullName>
    </submittedName>
</protein>
<organism evidence="2">
    <name type="scientific">marine sediment metagenome</name>
    <dbReference type="NCBI Taxonomy" id="412755"/>
    <lineage>
        <taxon>unclassified sequences</taxon>
        <taxon>metagenomes</taxon>
        <taxon>ecological metagenomes</taxon>
    </lineage>
</organism>
<comment type="caution">
    <text evidence="2">The sequence shown here is derived from an EMBL/GenBank/DDBJ whole genome shotgun (WGS) entry which is preliminary data.</text>
</comment>
<dbReference type="EMBL" id="BARU01004253">
    <property type="protein sequence ID" value="GAH19176.1"/>
    <property type="molecule type" value="Genomic_DNA"/>
</dbReference>
<feature type="non-terminal residue" evidence="2">
    <location>
        <position position="1"/>
    </location>
</feature>
<keyword evidence="1" id="KW-1133">Transmembrane helix</keyword>
<keyword evidence="1" id="KW-0472">Membrane</keyword>
<evidence type="ECO:0000256" key="1">
    <source>
        <dbReference type="SAM" id="Phobius"/>
    </source>
</evidence>
<name>X1DEF8_9ZZZZ</name>